<dbReference type="GO" id="GO:0003729">
    <property type="term" value="F:mRNA binding"/>
    <property type="evidence" value="ECO:0007669"/>
    <property type="project" value="TreeGrafter"/>
</dbReference>
<dbReference type="EMBL" id="AP024443">
    <property type="protein sequence ID" value="BCS19011.1"/>
    <property type="molecule type" value="Genomic_DNA"/>
</dbReference>
<evidence type="ECO:0000259" key="4">
    <source>
        <dbReference type="PROSITE" id="PS50102"/>
    </source>
</evidence>
<dbReference type="GO" id="GO:1990904">
    <property type="term" value="C:ribonucleoprotein complex"/>
    <property type="evidence" value="ECO:0007669"/>
    <property type="project" value="TreeGrafter"/>
</dbReference>
<dbReference type="KEGG" id="apuu:APUU_11839S"/>
<accession>A0A7R7XD06</accession>
<feature type="region of interest" description="Disordered" evidence="3">
    <location>
        <begin position="371"/>
        <end position="418"/>
    </location>
</feature>
<evidence type="ECO:0000256" key="2">
    <source>
        <dbReference type="PROSITE-ProRule" id="PRU00176"/>
    </source>
</evidence>
<dbReference type="GeneID" id="64969016"/>
<feature type="domain" description="RRM" evidence="4">
    <location>
        <begin position="255"/>
        <end position="338"/>
    </location>
</feature>
<keyword evidence="6" id="KW-1185">Reference proteome</keyword>
<dbReference type="InterPro" id="IPR050374">
    <property type="entry name" value="RRT5_SRSF_SR"/>
</dbReference>
<dbReference type="Pfam" id="PF00076">
    <property type="entry name" value="RRM_1"/>
    <property type="match status" value="1"/>
</dbReference>
<dbReference type="GO" id="GO:0005634">
    <property type="term" value="C:nucleus"/>
    <property type="evidence" value="ECO:0007669"/>
    <property type="project" value="TreeGrafter"/>
</dbReference>
<organism evidence="5 6">
    <name type="scientific">Aspergillus puulaauensis</name>
    <dbReference type="NCBI Taxonomy" id="1220207"/>
    <lineage>
        <taxon>Eukaryota</taxon>
        <taxon>Fungi</taxon>
        <taxon>Dikarya</taxon>
        <taxon>Ascomycota</taxon>
        <taxon>Pezizomycotina</taxon>
        <taxon>Eurotiomycetes</taxon>
        <taxon>Eurotiomycetidae</taxon>
        <taxon>Eurotiales</taxon>
        <taxon>Aspergillaceae</taxon>
        <taxon>Aspergillus</taxon>
    </lineage>
</organism>
<dbReference type="OrthoDB" id="1049195at2759"/>
<dbReference type="CDD" id="cd00590">
    <property type="entry name" value="RRM_SF"/>
    <property type="match status" value="1"/>
</dbReference>
<dbReference type="InterPro" id="IPR035979">
    <property type="entry name" value="RBD_domain_sf"/>
</dbReference>
<dbReference type="GO" id="GO:0005737">
    <property type="term" value="C:cytoplasm"/>
    <property type="evidence" value="ECO:0007669"/>
    <property type="project" value="TreeGrafter"/>
</dbReference>
<proteinExistence type="predicted"/>
<name>A0A7R7XD06_9EURO</name>
<sequence>MSFPLGEKTRAARSRGSEEEFVLFLQGIPARCRWQELKDLVRQTALHIRQAVVYDDHRGFPTGLGQIIVKNEDEAWRTYHRLSTTGWEGQSLVVTLARTSSPTQPIAGPTKSPPCITQPNYIAGYSTPSRMSRNAAMPPSPIATESVIPPSPTYQSPDYGTMLNPIFLSHQPFMPMFPESCPLVPAVPNSPTLQPSLCDPMGYGFIPTFAMSHQMQQPAVANNTGPNNFSTTARKAFYNYNNRHPQTYPRQNLRRGIVIQNLNPATTDQDLYNLLQETVTVEHCEILPMYTSFNANPTRNRATARVTLRSSEEAKRAVTLYNNSSFMRFRIRVKIDKNIPPTLPYNLASDIYTPRHSDLSTSAYRETQFQFTPPTTESSGSDTDELSQNQEAVQDNATESSPKSKPKQLDSFRPLVVNGSGIGGSTTIVT</sequence>
<dbReference type="InterPro" id="IPR012677">
    <property type="entry name" value="Nucleotide-bd_a/b_plait_sf"/>
</dbReference>
<dbReference type="PANTHER" id="PTHR23003:SF60">
    <property type="entry name" value="RNA BINDING PROTEIN (AFU_ORTHOLOGUE AFUA_1G02950)"/>
    <property type="match status" value="1"/>
</dbReference>
<dbReference type="Proteomes" id="UP000654913">
    <property type="component" value="Chromosome 1"/>
</dbReference>
<evidence type="ECO:0000256" key="1">
    <source>
        <dbReference type="ARBA" id="ARBA00022884"/>
    </source>
</evidence>
<dbReference type="SMART" id="SM00360">
    <property type="entry name" value="RRM"/>
    <property type="match status" value="2"/>
</dbReference>
<protein>
    <recommendedName>
        <fullName evidence="4">RRM domain-containing protein</fullName>
    </recommendedName>
</protein>
<evidence type="ECO:0000313" key="6">
    <source>
        <dbReference type="Proteomes" id="UP000654913"/>
    </source>
</evidence>
<dbReference type="Gene3D" id="3.30.70.330">
    <property type="match status" value="2"/>
</dbReference>
<dbReference type="AlphaFoldDB" id="A0A7R7XD06"/>
<reference evidence="5" key="2">
    <citation type="submission" date="2021-02" db="EMBL/GenBank/DDBJ databases">
        <title>Aspergillus puulaauensis MK2 genome sequence.</title>
        <authorList>
            <person name="Futagami T."/>
            <person name="Mori K."/>
            <person name="Kadooka C."/>
            <person name="Tanaka T."/>
        </authorList>
    </citation>
    <scope>NUCLEOTIDE SEQUENCE</scope>
    <source>
        <strain evidence="5">MK2</strain>
    </source>
</reference>
<dbReference type="SUPFAM" id="SSF54928">
    <property type="entry name" value="RNA-binding domain, RBD"/>
    <property type="match status" value="2"/>
</dbReference>
<dbReference type="RefSeq" id="XP_041551205.1">
    <property type="nucleotide sequence ID" value="XM_041697973.1"/>
</dbReference>
<evidence type="ECO:0000313" key="5">
    <source>
        <dbReference type="EMBL" id="BCS19011.1"/>
    </source>
</evidence>
<dbReference type="PANTHER" id="PTHR23003">
    <property type="entry name" value="RNA RECOGNITION MOTIF RRM DOMAIN CONTAINING PROTEIN"/>
    <property type="match status" value="1"/>
</dbReference>
<evidence type="ECO:0000256" key="3">
    <source>
        <dbReference type="SAM" id="MobiDB-lite"/>
    </source>
</evidence>
<reference evidence="5" key="1">
    <citation type="submission" date="2021-01" db="EMBL/GenBank/DDBJ databases">
        <authorList>
            <consortium name="Aspergillus puulaauensis MK2 genome sequencing consortium"/>
            <person name="Kazuki M."/>
            <person name="Futagami T."/>
        </authorList>
    </citation>
    <scope>NUCLEOTIDE SEQUENCE</scope>
    <source>
        <strain evidence="5">MK2</strain>
    </source>
</reference>
<feature type="compositionally biased region" description="Polar residues" evidence="3">
    <location>
        <begin position="371"/>
        <end position="403"/>
    </location>
</feature>
<gene>
    <name evidence="5" type="ORF">APUU_11839S</name>
</gene>
<dbReference type="InterPro" id="IPR000504">
    <property type="entry name" value="RRM_dom"/>
</dbReference>
<dbReference type="PROSITE" id="PS50102">
    <property type="entry name" value="RRM"/>
    <property type="match status" value="1"/>
</dbReference>
<keyword evidence="1 2" id="KW-0694">RNA-binding</keyword>